<gene>
    <name evidence="1" type="ORF">AVDCRST_MAG08-4575</name>
</gene>
<evidence type="ECO:0000313" key="1">
    <source>
        <dbReference type="EMBL" id="CAA9290896.1"/>
    </source>
</evidence>
<protein>
    <submittedName>
        <fullName evidence="1">Uncharacterized protein</fullName>
    </submittedName>
</protein>
<sequence>WSRPAAIAWHCRSSSALRCCACRQERRTTPLTCACASAGCRKA</sequence>
<feature type="non-terminal residue" evidence="1">
    <location>
        <position position="43"/>
    </location>
</feature>
<organism evidence="1">
    <name type="scientific">uncultured Acetobacteraceae bacterium</name>
    <dbReference type="NCBI Taxonomy" id="169975"/>
    <lineage>
        <taxon>Bacteria</taxon>
        <taxon>Pseudomonadati</taxon>
        <taxon>Pseudomonadota</taxon>
        <taxon>Alphaproteobacteria</taxon>
        <taxon>Acetobacterales</taxon>
        <taxon>Acetobacteraceae</taxon>
        <taxon>environmental samples</taxon>
    </lineage>
</organism>
<feature type="non-terminal residue" evidence="1">
    <location>
        <position position="1"/>
    </location>
</feature>
<proteinExistence type="predicted"/>
<dbReference type="EMBL" id="CADCTG010000373">
    <property type="protein sequence ID" value="CAA9290896.1"/>
    <property type="molecule type" value="Genomic_DNA"/>
</dbReference>
<name>A0A6J4JYQ6_9PROT</name>
<dbReference type="AlphaFoldDB" id="A0A6J4JYQ6"/>
<accession>A0A6J4JYQ6</accession>
<reference evidence="1" key="1">
    <citation type="submission" date="2020-02" db="EMBL/GenBank/DDBJ databases">
        <authorList>
            <person name="Meier V. D."/>
        </authorList>
    </citation>
    <scope>NUCLEOTIDE SEQUENCE</scope>
    <source>
        <strain evidence="1">AVDCRST_MAG08</strain>
    </source>
</reference>